<dbReference type="SUPFAM" id="SSF51161">
    <property type="entry name" value="Trimeric LpxA-like enzymes"/>
    <property type="match status" value="1"/>
</dbReference>
<dbReference type="Pfam" id="PF14602">
    <property type="entry name" value="Hexapep_2"/>
    <property type="match status" value="1"/>
</dbReference>
<evidence type="ECO:0000259" key="2">
    <source>
        <dbReference type="Pfam" id="PF14805"/>
    </source>
</evidence>
<name>A0A346E0J7_9PROT</name>
<protein>
    <submittedName>
        <fullName evidence="3">2,3,4,5-tetrahydropyridine-2,6-dicarboxylate N-succinyltransferase</fullName>
    </submittedName>
</protein>
<feature type="domain" description="Tetrahydrodipicolinate-N-succinyltransferase chain A" evidence="2">
    <location>
        <begin position="7"/>
        <end position="63"/>
    </location>
</feature>
<dbReference type="PANTHER" id="PTHR43300:SF10">
    <property type="entry name" value="2,3,4,5-TETRAHYDROPYRIDINE-2,6-DICARBOXYLATE N-ACETYLTRANSFERASE"/>
    <property type="match status" value="1"/>
</dbReference>
<evidence type="ECO:0000256" key="1">
    <source>
        <dbReference type="ARBA" id="ARBA00007274"/>
    </source>
</evidence>
<dbReference type="GO" id="GO:0016740">
    <property type="term" value="F:transferase activity"/>
    <property type="evidence" value="ECO:0007669"/>
    <property type="project" value="UniProtKB-KW"/>
</dbReference>
<evidence type="ECO:0000313" key="3">
    <source>
        <dbReference type="EMBL" id="AXN02502.1"/>
    </source>
</evidence>
<evidence type="ECO:0000313" key="4">
    <source>
        <dbReference type="Proteomes" id="UP000257084"/>
    </source>
</evidence>
<dbReference type="PANTHER" id="PTHR43300">
    <property type="entry name" value="ACETYLTRANSFERASE"/>
    <property type="match status" value="1"/>
</dbReference>
<dbReference type="Gene3D" id="2.160.10.10">
    <property type="entry name" value="Hexapeptide repeat proteins"/>
    <property type="match status" value="1"/>
</dbReference>
<dbReference type="InterPro" id="IPR023180">
    <property type="entry name" value="THP_succinylTrfase_dom1"/>
</dbReference>
<dbReference type="InterPro" id="IPR037133">
    <property type="entry name" value="THP_succinylTrfase_N_sf"/>
</dbReference>
<dbReference type="InterPro" id="IPR001451">
    <property type="entry name" value="Hexapep"/>
</dbReference>
<comment type="similarity">
    <text evidence="1">Belongs to the transferase hexapeptide repeat family.</text>
</comment>
<dbReference type="InterPro" id="IPR050179">
    <property type="entry name" value="Trans_hexapeptide_repeat"/>
</dbReference>
<gene>
    <name evidence="3" type="ORF">C9I84_114</name>
</gene>
<dbReference type="InterPro" id="IPR011004">
    <property type="entry name" value="Trimer_LpxA-like_sf"/>
</dbReference>
<proteinExistence type="inferred from homology"/>
<reference evidence="3 4" key="1">
    <citation type="submission" date="2018-03" db="EMBL/GenBank/DDBJ databases">
        <title>A parallel universe: an anciently diverged bacterial symbiosis in a Hawaiian planthopper (Hemiptera: Cixiidae) reveals rearranged nutritional responsibilities.</title>
        <authorList>
            <person name="Bennett G."/>
            <person name="Mao M."/>
        </authorList>
    </citation>
    <scope>NUCLEOTIDE SEQUENCE [LARGE SCALE GENOMIC DNA]</scope>
    <source>
        <strain evidence="3 4">OLIH</strain>
    </source>
</reference>
<dbReference type="KEGG" id="vfg:C9I84_114"/>
<dbReference type="Gene3D" id="1.10.166.10">
    <property type="entry name" value="Tetrahydrodipicolinate-N-succinyltransferase, N-terminal domain"/>
    <property type="match status" value="1"/>
</dbReference>
<organism evidence="3 4">
    <name type="scientific">Candidatus Vidania fulgoroideorum</name>
    <dbReference type="NCBI Taxonomy" id="881286"/>
    <lineage>
        <taxon>Bacteria</taxon>
        <taxon>Pseudomonadati</taxon>
        <taxon>Pseudomonadota</taxon>
        <taxon>Betaproteobacteria</taxon>
        <taxon>Candidatus Vidania</taxon>
    </lineage>
</organism>
<sequence length="266" mass="30410">MLYMNKLKKKINKIWKKKNNKNVISLTKKIISLLERNKIKIVEKKNNKWKINIWIKKAIILHIKNKKSKVFRLKHKSYFDKFSNLFNKKYKKFSKKKIRISDGAVIREGVYIGKNTIIMPSFINVGSNIGKNSMVDTWSTIGSCAKIGNGVHISGGCGIGGVLEPIQNNPVIIENNCFIGARSEIVEGIIVREKSVISMGVFVSKSTKIFDRTRNVFINNGIIPKKSVVVSGTIPYKNYSLYSAIIVKYRDKKTEEKIIMNNKLRK</sequence>
<dbReference type="Pfam" id="PF14805">
    <property type="entry name" value="THDPS_N_2"/>
    <property type="match status" value="1"/>
</dbReference>
<keyword evidence="4" id="KW-1185">Reference proteome</keyword>
<keyword evidence="3" id="KW-0808">Transferase</keyword>
<dbReference type="CDD" id="cd03350">
    <property type="entry name" value="LbH_THP_succinylT"/>
    <property type="match status" value="1"/>
</dbReference>
<accession>A0A346E0J7</accession>
<dbReference type="EMBL" id="CP028360">
    <property type="protein sequence ID" value="AXN02502.1"/>
    <property type="molecule type" value="Genomic_DNA"/>
</dbReference>
<dbReference type="Proteomes" id="UP000257084">
    <property type="component" value="Chromosome"/>
</dbReference>
<dbReference type="AlphaFoldDB" id="A0A346E0J7"/>
<dbReference type="NCBIfam" id="NF008808">
    <property type="entry name" value="PRK11830.1"/>
    <property type="match status" value="1"/>
</dbReference>